<accession>A0A3B4FE31</accession>
<dbReference type="STRING" id="303518.ENSPNYP00000008228"/>
<evidence type="ECO:0000259" key="4">
    <source>
        <dbReference type="Pfam" id="PF03501"/>
    </source>
</evidence>
<dbReference type="GO" id="GO:0003735">
    <property type="term" value="F:structural constituent of ribosome"/>
    <property type="evidence" value="ECO:0007669"/>
    <property type="project" value="TreeGrafter"/>
</dbReference>
<dbReference type="PANTHER" id="PTHR12146:SF25">
    <property type="entry name" value="PLECTIN_ES10 N-TERMINAL DOMAIN-CONTAINING PROTEIN"/>
    <property type="match status" value="1"/>
</dbReference>
<keyword evidence="2" id="KW-0689">Ribosomal protein</keyword>
<keyword evidence="3" id="KW-0687">Ribonucleoprotein</keyword>
<feature type="domain" description="Plectin/eS10 N-terminal" evidence="4">
    <location>
        <begin position="3"/>
        <end position="94"/>
    </location>
</feature>
<evidence type="ECO:0000256" key="2">
    <source>
        <dbReference type="ARBA" id="ARBA00022980"/>
    </source>
</evidence>
<dbReference type="InterPro" id="IPR037447">
    <property type="entry name" value="Ribosomal_eS10"/>
</dbReference>
<dbReference type="FunFam" id="1.10.10.10:FF:000388">
    <property type="entry name" value="plectin isoform X1"/>
    <property type="match status" value="1"/>
</dbReference>
<evidence type="ECO:0000256" key="3">
    <source>
        <dbReference type="ARBA" id="ARBA00023274"/>
    </source>
</evidence>
<comment type="similarity">
    <text evidence="1">Belongs to the eukaryotic ribosomal protein eS10 family.</text>
</comment>
<sequence length="172" mass="19896">MVMPLANLKAIYELLFKDGVIVVKKDRRPQSMHPDLNGVNNLKVIRAVGSLKTKGYVRETFAWKHAYYYLTNEGIGYLRDYLHLPPEIMPRTLHHICRPGFSARVQSVKGPRSSISELKAQGRTQEGVTDRHVYRHKRKKCECVPGSLSEVLHMDSIQRRSQKPPRMRCCFH</sequence>
<evidence type="ECO:0000256" key="1">
    <source>
        <dbReference type="ARBA" id="ARBA00007278"/>
    </source>
</evidence>
<name>A0A3B4FE31_9CICH</name>
<dbReference type="GO" id="GO:0022627">
    <property type="term" value="C:cytosolic small ribosomal subunit"/>
    <property type="evidence" value="ECO:0007669"/>
    <property type="project" value="TreeGrafter"/>
</dbReference>
<reference evidence="5" key="1">
    <citation type="submission" date="2023-09" db="UniProtKB">
        <authorList>
            <consortium name="Ensembl"/>
        </authorList>
    </citation>
    <scope>IDENTIFICATION</scope>
</reference>
<dbReference type="AlphaFoldDB" id="A0A3B4FE31"/>
<dbReference type="Ensembl" id="ENSPNYT00000008427.1">
    <property type="protein sequence ID" value="ENSPNYP00000008228.1"/>
    <property type="gene ID" value="ENSPNYG00000006286.1"/>
</dbReference>
<dbReference type="Gene3D" id="1.10.10.10">
    <property type="entry name" value="Winged helix-like DNA-binding domain superfamily/Winged helix DNA-binding domain"/>
    <property type="match status" value="1"/>
</dbReference>
<dbReference type="InterPro" id="IPR005326">
    <property type="entry name" value="Plectin_eS10_N"/>
</dbReference>
<dbReference type="Pfam" id="PF03501">
    <property type="entry name" value="S10_plectin"/>
    <property type="match status" value="1"/>
</dbReference>
<dbReference type="GeneTree" id="ENSGT00940000166022"/>
<dbReference type="GO" id="GO:0003723">
    <property type="term" value="F:RNA binding"/>
    <property type="evidence" value="ECO:0007669"/>
    <property type="project" value="TreeGrafter"/>
</dbReference>
<protein>
    <recommendedName>
        <fullName evidence="4">Plectin/eS10 N-terminal domain-containing protein</fullName>
    </recommendedName>
</protein>
<dbReference type="InterPro" id="IPR036388">
    <property type="entry name" value="WH-like_DNA-bd_sf"/>
</dbReference>
<organism evidence="5">
    <name type="scientific">Pundamilia nyererei</name>
    <dbReference type="NCBI Taxonomy" id="303518"/>
    <lineage>
        <taxon>Eukaryota</taxon>
        <taxon>Metazoa</taxon>
        <taxon>Chordata</taxon>
        <taxon>Craniata</taxon>
        <taxon>Vertebrata</taxon>
        <taxon>Euteleostomi</taxon>
        <taxon>Actinopterygii</taxon>
        <taxon>Neopterygii</taxon>
        <taxon>Teleostei</taxon>
        <taxon>Neoteleostei</taxon>
        <taxon>Acanthomorphata</taxon>
        <taxon>Ovalentaria</taxon>
        <taxon>Cichlomorphae</taxon>
        <taxon>Cichliformes</taxon>
        <taxon>Cichlidae</taxon>
        <taxon>African cichlids</taxon>
        <taxon>Pseudocrenilabrinae</taxon>
        <taxon>Haplochromini</taxon>
        <taxon>Pundamilia</taxon>
    </lineage>
</organism>
<dbReference type="PANTHER" id="PTHR12146">
    <property type="entry name" value="40S RIBOSOMAL PROTEIN S10"/>
    <property type="match status" value="1"/>
</dbReference>
<proteinExistence type="inferred from homology"/>
<evidence type="ECO:0000313" key="5">
    <source>
        <dbReference type="Ensembl" id="ENSPNYP00000008228.1"/>
    </source>
</evidence>